<evidence type="ECO:0000313" key="2">
    <source>
        <dbReference type="Proteomes" id="UP000698752"/>
    </source>
</evidence>
<dbReference type="Proteomes" id="UP000698752">
    <property type="component" value="Unassembled WGS sequence"/>
</dbReference>
<name>A0ABS5EM03_9PROT</name>
<dbReference type="EMBL" id="JAAEDI010000024">
    <property type="protein sequence ID" value="MBR0652053.1"/>
    <property type="molecule type" value="Genomic_DNA"/>
</dbReference>
<evidence type="ECO:0000313" key="1">
    <source>
        <dbReference type="EMBL" id="MBR0652053.1"/>
    </source>
</evidence>
<dbReference type="RefSeq" id="WP_211870770.1">
    <property type="nucleotide sequence ID" value="NZ_JAAEDI010000024.1"/>
</dbReference>
<comment type="caution">
    <text evidence="1">The sequence shown here is derived from an EMBL/GenBank/DDBJ whole genome shotgun (WGS) entry which is preliminary data.</text>
</comment>
<proteinExistence type="predicted"/>
<gene>
    <name evidence="1" type="ORF">GXW78_20495</name>
</gene>
<reference evidence="2" key="1">
    <citation type="journal article" date="2021" name="Syst. Appl. Microbiol.">
        <title>Roseomonas hellenica sp. nov., isolated from roots of wild-growing Alkanna tinctoria.</title>
        <authorList>
            <person name="Rat A."/>
            <person name="Naranjo H.D."/>
            <person name="Lebbe L."/>
            <person name="Cnockaert M."/>
            <person name="Krigas N."/>
            <person name="Grigoriadou K."/>
            <person name="Maloupa E."/>
            <person name="Willems A."/>
        </authorList>
    </citation>
    <scope>NUCLEOTIDE SEQUENCE [LARGE SCALE GENOMIC DNA]</scope>
    <source>
        <strain evidence="2">LMG 31159</strain>
    </source>
</reference>
<organism evidence="1 2">
    <name type="scientific">Neoroseomonas terrae</name>
    <dbReference type="NCBI Taxonomy" id="424799"/>
    <lineage>
        <taxon>Bacteria</taxon>
        <taxon>Pseudomonadati</taxon>
        <taxon>Pseudomonadota</taxon>
        <taxon>Alphaproteobacteria</taxon>
        <taxon>Acetobacterales</taxon>
        <taxon>Acetobacteraceae</taxon>
        <taxon>Neoroseomonas</taxon>
    </lineage>
</organism>
<keyword evidence="2" id="KW-1185">Reference proteome</keyword>
<accession>A0ABS5EM03</accession>
<sequence>MSVPADQVLLTHFRMVTLSDKSPFAGCMAVITEAGWEEGGRLPTSVGEVMTGRISDASRHLLKEHIMNRNIIRIAAAAVLGLGVVQGAIAAPSQDAANSYTNGTLRGGNAYVGGSGENESVAYAGTRPQGVTAAPARITGSGENISVELPAPTFSAPSAWVAVIDGSGENQSVRYVPRG</sequence>
<protein>
    <submittedName>
        <fullName evidence="1">Uncharacterized protein</fullName>
    </submittedName>
</protein>